<evidence type="ECO:0000256" key="3">
    <source>
        <dbReference type="ARBA" id="ARBA00022457"/>
    </source>
</evidence>
<evidence type="ECO:0000256" key="10">
    <source>
        <dbReference type="ARBA" id="ARBA00035861"/>
    </source>
</evidence>
<dbReference type="AlphaFoldDB" id="A0AAE3KG70"/>
<keyword evidence="9" id="KW-0234">DNA repair</keyword>
<dbReference type="GO" id="GO:0006281">
    <property type="term" value="P:DNA repair"/>
    <property type="evidence" value="ECO:0007669"/>
    <property type="project" value="UniProtKB-KW"/>
</dbReference>
<gene>
    <name evidence="14" type="ORF">LX83_002495</name>
</gene>
<reference evidence="14" key="1">
    <citation type="submission" date="2022-06" db="EMBL/GenBank/DDBJ databases">
        <title>Genomic Encyclopedia of Archaeal and Bacterial Type Strains, Phase II (KMG-II): from individual species to whole genera.</title>
        <authorList>
            <person name="Goeker M."/>
        </authorList>
    </citation>
    <scope>NUCLEOTIDE SEQUENCE</scope>
    <source>
        <strain evidence="14">DSM 43935</strain>
    </source>
</reference>
<evidence type="ECO:0000256" key="11">
    <source>
        <dbReference type="ARBA" id="ARBA00038905"/>
    </source>
</evidence>
<dbReference type="PANTHER" id="PTHR47707">
    <property type="entry name" value="8-OXO-DGTP DIPHOSPHATASE"/>
    <property type="match status" value="1"/>
</dbReference>
<evidence type="ECO:0000256" key="7">
    <source>
        <dbReference type="ARBA" id="ARBA00022801"/>
    </source>
</evidence>
<organism evidence="14 15">
    <name type="scientific">Goodfellowiella coeruleoviolacea</name>
    <dbReference type="NCBI Taxonomy" id="334858"/>
    <lineage>
        <taxon>Bacteria</taxon>
        <taxon>Bacillati</taxon>
        <taxon>Actinomycetota</taxon>
        <taxon>Actinomycetes</taxon>
        <taxon>Pseudonocardiales</taxon>
        <taxon>Pseudonocardiaceae</taxon>
        <taxon>Goodfellowiella</taxon>
    </lineage>
</organism>
<evidence type="ECO:0000256" key="12">
    <source>
        <dbReference type="SAM" id="MobiDB-lite"/>
    </source>
</evidence>
<evidence type="ECO:0000259" key="13">
    <source>
        <dbReference type="PROSITE" id="PS51462"/>
    </source>
</evidence>
<dbReference type="RefSeq" id="WP_253770631.1">
    <property type="nucleotide sequence ID" value="NZ_JAMTCK010000005.1"/>
</dbReference>
<dbReference type="GO" id="GO:0035539">
    <property type="term" value="F:8-oxo-7,8-dihydrodeoxyguanosine triphosphate pyrophosphatase activity"/>
    <property type="evidence" value="ECO:0007669"/>
    <property type="project" value="UniProtKB-EC"/>
</dbReference>
<dbReference type="GO" id="GO:0044715">
    <property type="term" value="F:8-oxo-dGDP phosphatase activity"/>
    <property type="evidence" value="ECO:0007669"/>
    <property type="project" value="TreeGrafter"/>
</dbReference>
<proteinExistence type="inferred from homology"/>
<dbReference type="CDD" id="cd03425">
    <property type="entry name" value="NUDIX_MutT_NudA_like"/>
    <property type="match status" value="1"/>
</dbReference>
<keyword evidence="5" id="KW-0479">Metal-binding</keyword>
<evidence type="ECO:0000256" key="6">
    <source>
        <dbReference type="ARBA" id="ARBA00022763"/>
    </source>
</evidence>
<evidence type="ECO:0000256" key="5">
    <source>
        <dbReference type="ARBA" id="ARBA00022723"/>
    </source>
</evidence>
<dbReference type="EMBL" id="JAMTCK010000005">
    <property type="protein sequence ID" value="MCP2165637.1"/>
    <property type="molecule type" value="Genomic_DNA"/>
</dbReference>
<dbReference type="PROSITE" id="PS51462">
    <property type="entry name" value="NUDIX"/>
    <property type="match status" value="1"/>
</dbReference>
<name>A0AAE3KG70_9PSEU</name>
<comment type="caution">
    <text evidence="14">The sequence shown here is derived from an EMBL/GenBank/DDBJ whole genome shotgun (WGS) entry which is preliminary data.</text>
</comment>
<keyword evidence="8" id="KW-0460">Magnesium</keyword>
<evidence type="ECO:0000256" key="9">
    <source>
        <dbReference type="ARBA" id="ARBA00023204"/>
    </source>
</evidence>
<keyword evidence="4" id="KW-0235">DNA replication</keyword>
<dbReference type="InterPro" id="IPR000086">
    <property type="entry name" value="NUDIX_hydrolase_dom"/>
</dbReference>
<dbReference type="InterPro" id="IPR023393">
    <property type="entry name" value="START-like_dom_sf"/>
</dbReference>
<dbReference type="SUPFAM" id="SSF55811">
    <property type="entry name" value="Nudix"/>
    <property type="match status" value="1"/>
</dbReference>
<sequence>MNAPAAGGKAPAAGVGATASGQRAGRAGRAGRWLAVPVTARVVAVTESGITWRLVAGLLPAGEARTALTPTGGGTLVRDTVDWTSPGGALGRVLDVVLVRRRVLRLLAARAVAVRCRAERLARGRVVVGAAIVRDGRLLAQQRAYPAEAAGRWELPGGRVEPGETDAKAVVRECAEELGVAVRVDQPLGPDLPLTADLLLRVYAATLADPDAEPTAVEHRALRWVDPAELAALDWLPADRALVPALRRLLTAAAP</sequence>
<evidence type="ECO:0000256" key="4">
    <source>
        <dbReference type="ARBA" id="ARBA00022705"/>
    </source>
</evidence>
<evidence type="ECO:0000313" key="14">
    <source>
        <dbReference type="EMBL" id="MCP2165637.1"/>
    </source>
</evidence>
<dbReference type="SUPFAM" id="SSF55961">
    <property type="entry name" value="Bet v1-like"/>
    <property type="match status" value="1"/>
</dbReference>
<comment type="catalytic activity">
    <reaction evidence="10">
        <text>8-oxo-dGTP + H2O = 8-oxo-dGMP + diphosphate + H(+)</text>
        <dbReference type="Rhea" id="RHEA:31575"/>
        <dbReference type="ChEBI" id="CHEBI:15377"/>
        <dbReference type="ChEBI" id="CHEBI:15378"/>
        <dbReference type="ChEBI" id="CHEBI:33019"/>
        <dbReference type="ChEBI" id="CHEBI:63224"/>
        <dbReference type="ChEBI" id="CHEBI:77896"/>
        <dbReference type="EC" id="3.6.1.55"/>
    </reaction>
</comment>
<evidence type="ECO:0000256" key="1">
    <source>
        <dbReference type="ARBA" id="ARBA00001946"/>
    </source>
</evidence>
<accession>A0AAE3KG70</accession>
<comment type="cofactor">
    <cofactor evidence="1">
        <name>Mg(2+)</name>
        <dbReference type="ChEBI" id="CHEBI:18420"/>
    </cofactor>
</comment>
<dbReference type="Gene3D" id="3.90.79.10">
    <property type="entry name" value="Nucleoside Triphosphate Pyrophosphohydrolase"/>
    <property type="match status" value="1"/>
</dbReference>
<evidence type="ECO:0000256" key="8">
    <source>
        <dbReference type="ARBA" id="ARBA00022842"/>
    </source>
</evidence>
<dbReference type="Pfam" id="PF00293">
    <property type="entry name" value="NUDIX"/>
    <property type="match status" value="1"/>
</dbReference>
<keyword evidence="3" id="KW-0515">Mutator protein</keyword>
<dbReference type="InterPro" id="IPR047127">
    <property type="entry name" value="MutT-like"/>
</dbReference>
<keyword evidence="15" id="KW-1185">Reference proteome</keyword>
<dbReference type="GO" id="GO:0044716">
    <property type="term" value="F:8-oxo-GDP phosphatase activity"/>
    <property type="evidence" value="ECO:0007669"/>
    <property type="project" value="TreeGrafter"/>
</dbReference>
<protein>
    <recommendedName>
        <fullName evidence="11">8-oxo-dGTP diphosphatase</fullName>
        <ecNumber evidence="11">3.6.1.55</ecNumber>
    </recommendedName>
</protein>
<dbReference type="InterPro" id="IPR015797">
    <property type="entry name" value="NUDIX_hydrolase-like_dom_sf"/>
</dbReference>
<dbReference type="InterPro" id="IPR020476">
    <property type="entry name" value="Nudix_hydrolase"/>
</dbReference>
<dbReference type="Gene3D" id="3.30.530.20">
    <property type="match status" value="1"/>
</dbReference>
<evidence type="ECO:0000256" key="2">
    <source>
        <dbReference type="ARBA" id="ARBA00005582"/>
    </source>
</evidence>
<dbReference type="GO" id="GO:0008413">
    <property type="term" value="F:8-oxo-7,8-dihydroguanosine triphosphate pyrophosphatase activity"/>
    <property type="evidence" value="ECO:0007669"/>
    <property type="project" value="TreeGrafter"/>
</dbReference>
<keyword evidence="6" id="KW-0227">DNA damage</keyword>
<feature type="domain" description="Nudix hydrolase" evidence="13">
    <location>
        <begin position="123"/>
        <end position="250"/>
    </location>
</feature>
<dbReference type="GO" id="GO:0006260">
    <property type="term" value="P:DNA replication"/>
    <property type="evidence" value="ECO:0007669"/>
    <property type="project" value="UniProtKB-KW"/>
</dbReference>
<evidence type="ECO:0000313" key="15">
    <source>
        <dbReference type="Proteomes" id="UP001206128"/>
    </source>
</evidence>
<keyword evidence="7" id="KW-0378">Hydrolase</keyword>
<dbReference type="EC" id="3.6.1.55" evidence="11"/>
<dbReference type="Proteomes" id="UP001206128">
    <property type="component" value="Unassembled WGS sequence"/>
</dbReference>
<comment type="similarity">
    <text evidence="2">Belongs to the Nudix hydrolase family.</text>
</comment>
<dbReference type="PANTHER" id="PTHR47707:SF1">
    <property type="entry name" value="NUDIX HYDROLASE FAMILY PROTEIN"/>
    <property type="match status" value="1"/>
</dbReference>
<dbReference type="PRINTS" id="PR00502">
    <property type="entry name" value="NUDIXFAMILY"/>
</dbReference>
<dbReference type="GO" id="GO:0046872">
    <property type="term" value="F:metal ion binding"/>
    <property type="evidence" value="ECO:0007669"/>
    <property type="project" value="UniProtKB-KW"/>
</dbReference>
<feature type="region of interest" description="Disordered" evidence="12">
    <location>
        <begin position="1"/>
        <end position="21"/>
    </location>
</feature>